<feature type="domain" description="Glycoside hydrolase family 31 TIM barrel" evidence="3">
    <location>
        <begin position="305"/>
        <end position="608"/>
    </location>
</feature>
<evidence type="ECO:0000256" key="1">
    <source>
        <dbReference type="ARBA" id="ARBA00007806"/>
    </source>
</evidence>
<evidence type="ECO:0000259" key="4">
    <source>
        <dbReference type="Pfam" id="PF13802"/>
    </source>
</evidence>
<dbReference type="InterPro" id="IPR000322">
    <property type="entry name" value="Glyco_hydro_31_TIM"/>
</dbReference>
<dbReference type="InterPro" id="IPR017853">
    <property type="entry name" value="GH"/>
</dbReference>
<dbReference type="Pfam" id="PF13802">
    <property type="entry name" value="Gal_mutarotas_2"/>
    <property type="match status" value="1"/>
</dbReference>
<name>A0A841RLI6_9BACI</name>
<protein>
    <submittedName>
        <fullName evidence="6">Alpha-D-xyloside xylohydrolase</fullName>
        <ecNumber evidence="6">3.2.1.177</ecNumber>
    </submittedName>
</protein>
<dbReference type="InterPro" id="IPR011013">
    <property type="entry name" value="Gal_mutarotase_sf_dom"/>
</dbReference>
<reference evidence="6 7" key="1">
    <citation type="submission" date="2020-08" db="EMBL/GenBank/DDBJ databases">
        <title>Genomic Encyclopedia of Type Strains, Phase IV (KMG-IV): sequencing the most valuable type-strain genomes for metagenomic binning, comparative biology and taxonomic classification.</title>
        <authorList>
            <person name="Goeker M."/>
        </authorList>
    </citation>
    <scope>NUCLEOTIDE SEQUENCE [LARGE SCALE GENOMIC DNA]</scope>
    <source>
        <strain evidence="6 7">DSM 11805</strain>
    </source>
</reference>
<dbReference type="EMBL" id="JACHON010000011">
    <property type="protein sequence ID" value="MBB6513349.1"/>
    <property type="molecule type" value="Genomic_DNA"/>
</dbReference>
<dbReference type="PANTHER" id="PTHR43863:SF2">
    <property type="entry name" value="MALTASE-GLUCOAMYLASE"/>
    <property type="match status" value="1"/>
</dbReference>
<comment type="similarity">
    <text evidence="1 2">Belongs to the glycosyl hydrolase 31 family.</text>
</comment>
<dbReference type="RefSeq" id="WP_184248371.1">
    <property type="nucleotide sequence ID" value="NZ_BAAACU010000012.1"/>
</dbReference>
<dbReference type="Gene3D" id="2.60.40.1760">
    <property type="entry name" value="glycosyl hydrolase (family 31)"/>
    <property type="match status" value="1"/>
</dbReference>
<dbReference type="CDD" id="cd14752">
    <property type="entry name" value="GH31_N"/>
    <property type="match status" value="1"/>
</dbReference>
<dbReference type="InterPro" id="IPR048395">
    <property type="entry name" value="Glyco_hydro_31_C"/>
</dbReference>
<keyword evidence="2 6" id="KW-0326">Glycosidase</keyword>
<evidence type="ECO:0000256" key="2">
    <source>
        <dbReference type="RuleBase" id="RU361185"/>
    </source>
</evidence>
<keyword evidence="7" id="KW-1185">Reference proteome</keyword>
<gene>
    <name evidence="6" type="ORF">GGQ92_002157</name>
</gene>
<organism evidence="6 7">
    <name type="scientific">Gracilibacillus halotolerans</name>
    <dbReference type="NCBI Taxonomy" id="74386"/>
    <lineage>
        <taxon>Bacteria</taxon>
        <taxon>Bacillati</taxon>
        <taxon>Bacillota</taxon>
        <taxon>Bacilli</taxon>
        <taxon>Bacillales</taxon>
        <taxon>Bacillaceae</taxon>
        <taxon>Gracilibacillus</taxon>
    </lineage>
</organism>
<dbReference type="Pfam" id="PF01055">
    <property type="entry name" value="Glyco_hydro_31_2nd"/>
    <property type="match status" value="1"/>
</dbReference>
<dbReference type="SUPFAM" id="SSF74650">
    <property type="entry name" value="Galactose mutarotase-like"/>
    <property type="match status" value="1"/>
</dbReference>
<dbReference type="Gene3D" id="3.20.20.80">
    <property type="entry name" value="Glycosidases"/>
    <property type="match status" value="1"/>
</dbReference>
<dbReference type="GO" id="GO:0030246">
    <property type="term" value="F:carbohydrate binding"/>
    <property type="evidence" value="ECO:0007669"/>
    <property type="project" value="InterPro"/>
</dbReference>
<proteinExistence type="inferred from homology"/>
<dbReference type="CDD" id="cd06593">
    <property type="entry name" value="GH31_xylosidase_YicI"/>
    <property type="match status" value="1"/>
</dbReference>
<dbReference type="PANTHER" id="PTHR43863">
    <property type="entry name" value="HYDROLASE, PUTATIVE (AFU_ORTHOLOGUE AFUA_1G03140)-RELATED"/>
    <property type="match status" value="1"/>
</dbReference>
<dbReference type="InterPro" id="IPR025887">
    <property type="entry name" value="Glyco_hydro_31_N_dom"/>
</dbReference>
<dbReference type="AlphaFoldDB" id="A0A841RLI6"/>
<dbReference type="InterPro" id="IPR051816">
    <property type="entry name" value="Glycosyl_Hydrolase_31"/>
</dbReference>
<comment type="caution">
    <text evidence="6">The sequence shown here is derived from an EMBL/GenBank/DDBJ whole genome shotgun (WGS) entry which is preliminary data.</text>
</comment>
<evidence type="ECO:0000313" key="7">
    <source>
        <dbReference type="Proteomes" id="UP000572212"/>
    </source>
</evidence>
<keyword evidence="2 6" id="KW-0378">Hydrolase</keyword>
<feature type="domain" description="Glycosyl hydrolase family 31 C-terminal" evidence="5">
    <location>
        <begin position="616"/>
        <end position="701"/>
    </location>
</feature>
<evidence type="ECO:0000259" key="3">
    <source>
        <dbReference type="Pfam" id="PF01055"/>
    </source>
</evidence>
<sequence length="771" mass="88790">MVKFLNNEIRIEEEFQNFENTYFLTESLENFDANEGKGQLKWHSYLRKTRFSFNQVETPFARLEKHWQFPKAYPTDPATPFEISFISPYSFRLKINTRSKDQTKDESLMIDTLEEKSPESYNWKVEDNGDVVTYTGERAVIKITRSPWSIEVVDHKGKRIIKTQTIHDSVSLKNDDPHPFSFVDKPSNKSHAVAASFTLSPNEKIFGTGESFTRLNKRGQKVVLYTRDAMGTLSQDMYKPVPFYLSSNGYGVFTHTTAPITYDFGHRMDDTQTIYSADESMDLFFFLGNPKEVLTEYTNLTGKASIPPLWSFGLWMSRISYFSEEEVRDVAKKIRDHKIPTDVIHIDTGWFEEDWRCNYKFSESRFQDATKMIKDLDDDGFKVSLWQIPYFTPQNEFYDEIIEKGLAVKKLGGGVPTEDAVLDFSNPDAVVWYQEKIADLLKQGVAAIKVDFGEGAPLEGIYASGEGGLKEHNLYPLRYNKAVAEITEEVTGDSIIWARSAWAGSQRYPIHWGGDAEITDNAMAASLRSGLSLGLSGFSFWSHDIGGFTRESPEDLYRRWLGLGTFTSHARAHGEPPKEPWEYSESFTELYRDMMTLRYQLMPYLYTQSYQSAQQGWPLLRAMFLENPEDTINWYLEDQYFFGSDMLIAPILEEEAGREVYLPKGEWYDLQTKQMYTGGKYQYIEYKEMPVIMLVRKGAVIPTIAPALSTKEMDWSQLELWVVGEEEKYEGNVKLPTQSKEDTVTVVRDNGEYNVQYSGEANVNFTVKVLK</sequence>
<dbReference type="GO" id="GO:0005975">
    <property type="term" value="P:carbohydrate metabolic process"/>
    <property type="evidence" value="ECO:0007669"/>
    <property type="project" value="InterPro"/>
</dbReference>
<evidence type="ECO:0000313" key="6">
    <source>
        <dbReference type="EMBL" id="MBB6513349.1"/>
    </source>
</evidence>
<dbReference type="InterPro" id="IPR013780">
    <property type="entry name" value="Glyco_hydro_b"/>
</dbReference>
<dbReference type="GO" id="GO:0061634">
    <property type="term" value="F:alpha-D-xyloside xylohydrolase"/>
    <property type="evidence" value="ECO:0007669"/>
    <property type="project" value="UniProtKB-EC"/>
</dbReference>
<dbReference type="Proteomes" id="UP000572212">
    <property type="component" value="Unassembled WGS sequence"/>
</dbReference>
<feature type="domain" description="Glycoside hydrolase family 31 N-terminal" evidence="4">
    <location>
        <begin position="80"/>
        <end position="263"/>
    </location>
</feature>
<dbReference type="SUPFAM" id="SSF51445">
    <property type="entry name" value="(Trans)glycosidases"/>
    <property type="match status" value="1"/>
</dbReference>
<dbReference type="Pfam" id="PF21365">
    <property type="entry name" value="Glyco_hydro_31_3rd"/>
    <property type="match status" value="1"/>
</dbReference>
<dbReference type="EC" id="3.2.1.177" evidence="6"/>
<dbReference type="SUPFAM" id="SSF51011">
    <property type="entry name" value="Glycosyl hydrolase domain"/>
    <property type="match status" value="1"/>
</dbReference>
<dbReference type="Gene3D" id="2.60.40.1180">
    <property type="entry name" value="Golgi alpha-mannosidase II"/>
    <property type="match status" value="1"/>
</dbReference>
<accession>A0A841RLI6</accession>
<evidence type="ECO:0000259" key="5">
    <source>
        <dbReference type="Pfam" id="PF21365"/>
    </source>
</evidence>